<dbReference type="OrthoDB" id="191139at2759"/>
<protein>
    <submittedName>
        <fullName evidence="4">NAD(P)-binding protein</fullName>
    </submittedName>
</protein>
<keyword evidence="5" id="KW-1185">Reference proteome</keyword>
<evidence type="ECO:0000256" key="1">
    <source>
        <dbReference type="ARBA" id="ARBA00006484"/>
    </source>
</evidence>
<dbReference type="Pfam" id="PF00106">
    <property type="entry name" value="adh_short"/>
    <property type="match status" value="1"/>
</dbReference>
<dbReference type="SUPFAM" id="SSF51735">
    <property type="entry name" value="NAD(P)-binding Rossmann-fold domains"/>
    <property type="match status" value="1"/>
</dbReference>
<dbReference type="AlphaFoldDB" id="A0A1Y2BUU8"/>
<accession>A0A1Y2BUU8</accession>
<evidence type="ECO:0000256" key="2">
    <source>
        <dbReference type="ARBA" id="ARBA00023002"/>
    </source>
</evidence>
<name>A0A1Y2BUU8_9FUNG</name>
<dbReference type="GO" id="GO:0016491">
    <property type="term" value="F:oxidoreductase activity"/>
    <property type="evidence" value="ECO:0007669"/>
    <property type="project" value="UniProtKB-KW"/>
</dbReference>
<gene>
    <name evidence="4" type="ORF">BCR33DRAFT_424773</name>
</gene>
<organism evidence="4 5">
    <name type="scientific">Rhizoclosmatium globosum</name>
    <dbReference type="NCBI Taxonomy" id="329046"/>
    <lineage>
        <taxon>Eukaryota</taxon>
        <taxon>Fungi</taxon>
        <taxon>Fungi incertae sedis</taxon>
        <taxon>Chytridiomycota</taxon>
        <taxon>Chytridiomycota incertae sedis</taxon>
        <taxon>Chytridiomycetes</taxon>
        <taxon>Chytridiales</taxon>
        <taxon>Chytriomycetaceae</taxon>
        <taxon>Rhizoclosmatium</taxon>
    </lineage>
</organism>
<dbReference type="InterPro" id="IPR036291">
    <property type="entry name" value="NAD(P)-bd_dom_sf"/>
</dbReference>
<dbReference type="Gene3D" id="3.40.50.720">
    <property type="entry name" value="NAD(P)-binding Rossmann-like Domain"/>
    <property type="match status" value="1"/>
</dbReference>
<keyword evidence="2" id="KW-0560">Oxidoreductase</keyword>
<comment type="caution">
    <text evidence="4">The sequence shown here is derived from an EMBL/GenBank/DDBJ whole genome shotgun (WGS) entry which is preliminary data.</text>
</comment>
<dbReference type="PANTHER" id="PTHR24320:SF148">
    <property type="entry name" value="NAD(P)-BINDING ROSSMANN-FOLD SUPERFAMILY PROTEIN"/>
    <property type="match status" value="1"/>
</dbReference>
<dbReference type="Proteomes" id="UP000193642">
    <property type="component" value="Unassembled WGS sequence"/>
</dbReference>
<dbReference type="EMBL" id="MCGO01000043">
    <property type="protein sequence ID" value="ORY38531.1"/>
    <property type="molecule type" value="Genomic_DNA"/>
</dbReference>
<comment type="similarity">
    <text evidence="1 3">Belongs to the short-chain dehydrogenases/reductases (SDR) family.</text>
</comment>
<evidence type="ECO:0000313" key="5">
    <source>
        <dbReference type="Proteomes" id="UP000193642"/>
    </source>
</evidence>
<dbReference type="InterPro" id="IPR002347">
    <property type="entry name" value="SDR_fam"/>
</dbReference>
<reference evidence="4 5" key="1">
    <citation type="submission" date="2016-07" db="EMBL/GenBank/DDBJ databases">
        <title>Pervasive Adenine N6-methylation of Active Genes in Fungi.</title>
        <authorList>
            <consortium name="DOE Joint Genome Institute"/>
            <person name="Mondo S.J."/>
            <person name="Dannebaum R.O."/>
            <person name="Kuo R.C."/>
            <person name="Labutti K."/>
            <person name="Haridas S."/>
            <person name="Kuo A."/>
            <person name="Salamov A."/>
            <person name="Ahrendt S.R."/>
            <person name="Lipzen A."/>
            <person name="Sullivan W."/>
            <person name="Andreopoulos W.B."/>
            <person name="Clum A."/>
            <person name="Lindquist E."/>
            <person name="Daum C."/>
            <person name="Ramamoorthy G.K."/>
            <person name="Gryganskyi A."/>
            <person name="Culley D."/>
            <person name="Magnuson J.K."/>
            <person name="James T.Y."/>
            <person name="O'Malley M.A."/>
            <person name="Stajich J.E."/>
            <person name="Spatafora J.W."/>
            <person name="Visel A."/>
            <person name="Grigoriev I.V."/>
        </authorList>
    </citation>
    <scope>NUCLEOTIDE SEQUENCE [LARGE SCALE GENOMIC DNA]</scope>
    <source>
        <strain evidence="4 5">JEL800</strain>
    </source>
</reference>
<dbReference type="STRING" id="329046.A0A1Y2BUU8"/>
<sequence length="221" mass="25175">MPNYYGLQISRKDKYSHRRNQKEYPRRDVTFIELDLSDLKSIRNFVVQFKSTKKPIHILMNNAGIMALDTFALSKNDVEMQLATNHLGPFYLTSLLLPIIKETATSSGTARIVNLSSAAHSYTYKLGIDFENINNAEKYSAWSAYGQSKLANILFSNELQKRLEESGVSNVFVNSCIPESFQPTWPVTSHCHGLLLQLLVLLPRLLLGVRLHRFIAQLQMI</sequence>
<dbReference type="PANTHER" id="PTHR24320">
    <property type="entry name" value="RETINOL DEHYDROGENASE"/>
    <property type="match status" value="1"/>
</dbReference>
<evidence type="ECO:0000256" key="3">
    <source>
        <dbReference type="RuleBase" id="RU000363"/>
    </source>
</evidence>
<dbReference type="PRINTS" id="PR00080">
    <property type="entry name" value="SDRFAMILY"/>
</dbReference>
<proteinExistence type="inferred from homology"/>
<evidence type="ECO:0000313" key="4">
    <source>
        <dbReference type="EMBL" id="ORY38531.1"/>
    </source>
</evidence>